<evidence type="ECO:0000313" key="2">
    <source>
        <dbReference type="Proteomes" id="UP000314294"/>
    </source>
</evidence>
<accession>A0A4Z2HQW3</accession>
<keyword evidence="2" id="KW-1185">Reference proteome</keyword>
<organism evidence="1 2">
    <name type="scientific">Liparis tanakae</name>
    <name type="common">Tanaka's snailfish</name>
    <dbReference type="NCBI Taxonomy" id="230148"/>
    <lineage>
        <taxon>Eukaryota</taxon>
        <taxon>Metazoa</taxon>
        <taxon>Chordata</taxon>
        <taxon>Craniata</taxon>
        <taxon>Vertebrata</taxon>
        <taxon>Euteleostomi</taxon>
        <taxon>Actinopterygii</taxon>
        <taxon>Neopterygii</taxon>
        <taxon>Teleostei</taxon>
        <taxon>Neoteleostei</taxon>
        <taxon>Acanthomorphata</taxon>
        <taxon>Eupercaria</taxon>
        <taxon>Perciformes</taxon>
        <taxon>Cottioidei</taxon>
        <taxon>Cottales</taxon>
        <taxon>Liparidae</taxon>
        <taxon>Liparis</taxon>
    </lineage>
</organism>
<comment type="caution">
    <text evidence="1">The sequence shown here is derived from an EMBL/GenBank/DDBJ whole genome shotgun (WGS) entry which is preliminary data.</text>
</comment>
<evidence type="ECO:0000313" key="1">
    <source>
        <dbReference type="EMBL" id="TNN68030.1"/>
    </source>
</evidence>
<name>A0A4Z2HQW3_9TELE</name>
<dbReference type="EMBL" id="SRLO01000195">
    <property type="protein sequence ID" value="TNN68030.1"/>
    <property type="molecule type" value="Genomic_DNA"/>
</dbReference>
<gene>
    <name evidence="1" type="ORF">EYF80_021675</name>
</gene>
<dbReference type="AlphaFoldDB" id="A0A4Z2HQW3"/>
<sequence length="79" mass="8945">MDRACSWGSVSRLRGPGYLIDRRDAARASLPSRRQGANPLACDDEHETEWLRASRETHEESRRGAQWSVLVLGPFPQPQ</sequence>
<proteinExistence type="predicted"/>
<reference evidence="1 2" key="1">
    <citation type="submission" date="2019-03" db="EMBL/GenBank/DDBJ databases">
        <title>First draft genome of Liparis tanakae, snailfish: a comprehensive survey of snailfish specific genes.</title>
        <authorList>
            <person name="Kim W."/>
            <person name="Song I."/>
            <person name="Jeong J.-H."/>
            <person name="Kim D."/>
            <person name="Kim S."/>
            <person name="Ryu S."/>
            <person name="Song J.Y."/>
            <person name="Lee S.K."/>
        </authorList>
    </citation>
    <scope>NUCLEOTIDE SEQUENCE [LARGE SCALE GENOMIC DNA]</scope>
    <source>
        <tissue evidence="1">Muscle</tissue>
    </source>
</reference>
<dbReference type="Proteomes" id="UP000314294">
    <property type="component" value="Unassembled WGS sequence"/>
</dbReference>
<protein>
    <submittedName>
        <fullName evidence="1">Uncharacterized protein</fullName>
    </submittedName>
</protein>